<proteinExistence type="predicted"/>
<feature type="region of interest" description="Disordered" evidence="1">
    <location>
        <begin position="71"/>
        <end position="138"/>
    </location>
</feature>
<feature type="non-terminal residue" evidence="3">
    <location>
        <position position="138"/>
    </location>
</feature>
<dbReference type="OrthoDB" id="10364574at2759"/>
<reference evidence="3" key="1">
    <citation type="submission" date="2015-06" db="EMBL/GenBank/DDBJ databases">
        <authorList>
            <person name="Hoefler B.C."/>
            <person name="Straight P.D."/>
        </authorList>
    </citation>
    <scope>NUCLEOTIDE SEQUENCE</scope>
</reference>
<feature type="signal peptide" evidence="2">
    <location>
        <begin position="1"/>
        <end position="26"/>
    </location>
</feature>
<protein>
    <submittedName>
        <fullName evidence="3">Uncharacterized protein</fullName>
    </submittedName>
</protein>
<organism evidence="3">
    <name type="scientific">Bactrocera latifrons</name>
    <name type="common">Malaysian fruit fly</name>
    <name type="synonym">Chaetodacus latifrons</name>
    <dbReference type="NCBI Taxonomy" id="174628"/>
    <lineage>
        <taxon>Eukaryota</taxon>
        <taxon>Metazoa</taxon>
        <taxon>Ecdysozoa</taxon>
        <taxon>Arthropoda</taxon>
        <taxon>Hexapoda</taxon>
        <taxon>Insecta</taxon>
        <taxon>Pterygota</taxon>
        <taxon>Neoptera</taxon>
        <taxon>Endopterygota</taxon>
        <taxon>Diptera</taxon>
        <taxon>Brachycera</taxon>
        <taxon>Muscomorpha</taxon>
        <taxon>Tephritoidea</taxon>
        <taxon>Tephritidae</taxon>
        <taxon>Bactrocera</taxon>
        <taxon>Bactrocera</taxon>
    </lineage>
</organism>
<accession>A0A0K8UEG8</accession>
<sequence>MKPQTLCLSVLIVAILLVADIPSVHGMSLNYGWLGIAQNELLDFIRIIINSINDILQGRLTSKMLEDMIEVSNLPGKDGSKSRESNSQETGTTDVEKDTDNSAQKNGSESGGNTDEDKDTDNSAEKNGSESGGNTEEN</sequence>
<evidence type="ECO:0000256" key="2">
    <source>
        <dbReference type="SAM" id="SignalP"/>
    </source>
</evidence>
<evidence type="ECO:0000313" key="3">
    <source>
        <dbReference type="EMBL" id="JAI24973.1"/>
    </source>
</evidence>
<dbReference type="EMBL" id="GDHF01027341">
    <property type="protein sequence ID" value="JAI24973.1"/>
    <property type="molecule type" value="Transcribed_RNA"/>
</dbReference>
<keyword evidence="2" id="KW-0732">Signal</keyword>
<dbReference type="AlphaFoldDB" id="A0A0K8UEG8"/>
<feature type="compositionally biased region" description="Polar residues" evidence="1">
    <location>
        <begin position="101"/>
        <end position="113"/>
    </location>
</feature>
<name>A0A0K8UEG8_BACLA</name>
<feature type="chain" id="PRO_5005520969" evidence="2">
    <location>
        <begin position="27"/>
        <end position="138"/>
    </location>
</feature>
<evidence type="ECO:0000256" key="1">
    <source>
        <dbReference type="SAM" id="MobiDB-lite"/>
    </source>
</evidence>
<gene>
    <name evidence="3" type="ORF">c0_g2_i1</name>
</gene>